<comment type="caution">
    <text evidence="1">The sequence shown here is derived from an EMBL/GenBank/DDBJ whole genome shotgun (WGS) entry which is preliminary data.</text>
</comment>
<name>A0A1Y2L1P0_9PROT</name>
<organism evidence="1 2">
    <name type="scientific">Thalassospira mesophila</name>
    <dbReference type="NCBI Taxonomy" id="1293891"/>
    <lineage>
        <taxon>Bacteria</taxon>
        <taxon>Pseudomonadati</taxon>
        <taxon>Pseudomonadota</taxon>
        <taxon>Alphaproteobacteria</taxon>
        <taxon>Rhodospirillales</taxon>
        <taxon>Thalassospiraceae</taxon>
        <taxon>Thalassospira</taxon>
    </lineage>
</organism>
<dbReference type="STRING" id="1293891.TMES_10080"/>
<sequence>MITRTEFIKQDIPESAFDCAVRPALPQEPDTDTKTGIYIVGLLSAHDNCKGKLAAVRAIIKGTDHF</sequence>
<evidence type="ECO:0000313" key="2">
    <source>
        <dbReference type="Proteomes" id="UP000193391"/>
    </source>
</evidence>
<dbReference type="AlphaFoldDB" id="A0A1Y2L1P0"/>
<keyword evidence="2" id="KW-1185">Reference proteome</keyword>
<reference evidence="1 2" key="1">
    <citation type="submission" date="2014-03" db="EMBL/GenBank/DDBJ databases">
        <title>The draft genome sequence of Thalassospira mesophila JCM 18969.</title>
        <authorList>
            <person name="Lai Q."/>
            <person name="Shao Z."/>
        </authorList>
    </citation>
    <scope>NUCLEOTIDE SEQUENCE [LARGE SCALE GENOMIC DNA]</scope>
    <source>
        <strain evidence="1 2">JCM 18969</strain>
    </source>
</reference>
<dbReference type="EMBL" id="JFKA01000003">
    <property type="protein sequence ID" value="OSQ39025.1"/>
    <property type="molecule type" value="Genomic_DNA"/>
</dbReference>
<evidence type="ECO:0000313" key="1">
    <source>
        <dbReference type="EMBL" id="OSQ39025.1"/>
    </source>
</evidence>
<accession>A0A1Y2L1P0</accession>
<proteinExistence type="predicted"/>
<gene>
    <name evidence="1" type="ORF">TMES_10080</name>
</gene>
<dbReference type="Proteomes" id="UP000193391">
    <property type="component" value="Unassembled WGS sequence"/>
</dbReference>
<protein>
    <submittedName>
        <fullName evidence="1">Uncharacterized protein</fullName>
    </submittedName>
</protein>